<keyword evidence="3" id="KW-1133">Transmembrane helix</keyword>
<accession>A0A914VHD4</accession>
<evidence type="ECO:0000259" key="4">
    <source>
        <dbReference type="PROSITE" id="PS51038"/>
    </source>
</evidence>
<comment type="subcellular location">
    <subcellularLocation>
        <location evidence="1">Nucleus</location>
    </subcellularLocation>
</comment>
<dbReference type="GO" id="GO:0006355">
    <property type="term" value="P:regulation of DNA-templated transcription"/>
    <property type="evidence" value="ECO:0007669"/>
    <property type="project" value="TreeGrafter"/>
</dbReference>
<name>A0A914VHD4_9BILA</name>
<evidence type="ECO:0000313" key="5">
    <source>
        <dbReference type="Proteomes" id="UP000887566"/>
    </source>
</evidence>
<keyword evidence="3" id="KW-0472">Membrane</keyword>
<dbReference type="GO" id="GO:0005654">
    <property type="term" value="C:nucleoplasm"/>
    <property type="evidence" value="ECO:0007669"/>
    <property type="project" value="TreeGrafter"/>
</dbReference>
<reference evidence="6" key="1">
    <citation type="submission" date="2022-11" db="UniProtKB">
        <authorList>
            <consortium name="WormBaseParasite"/>
        </authorList>
    </citation>
    <scope>IDENTIFICATION</scope>
</reference>
<evidence type="ECO:0000256" key="3">
    <source>
        <dbReference type="SAM" id="Phobius"/>
    </source>
</evidence>
<feature type="transmembrane region" description="Helical" evidence="3">
    <location>
        <begin position="136"/>
        <end position="157"/>
    </location>
</feature>
<dbReference type="WBParaSite" id="PSAMB.scaffold18991size860.g37747.t1">
    <property type="protein sequence ID" value="PSAMB.scaffold18991size860.g37747.t1"/>
    <property type="gene ID" value="PSAMB.scaffold18991size860.g37747"/>
</dbReference>
<dbReference type="PANTHER" id="PTHR46147">
    <property type="entry name" value="HISTONE-LYSINE N-METHYLTRANSFERASE ASH1"/>
    <property type="match status" value="1"/>
</dbReference>
<keyword evidence="3" id="KW-0812">Transmembrane</keyword>
<evidence type="ECO:0000313" key="6">
    <source>
        <dbReference type="WBParaSite" id="PSAMB.scaffold18991size860.g37747.t1"/>
    </source>
</evidence>
<evidence type="ECO:0000256" key="1">
    <source>
        <dbReference type="ARBA" id="ARBA00004123"/>
    </source>
</evidence>
<dbReference type="GO" id="GO:0003682">
    <property type="term" value="F:chromatin binding"/>
    <property type="evidence" value="ECO:0007669"/>
    <property type="project" value="InterPro"/>
</dbReference>
<protein>
    <submittedName>
        <fullName evidence="6">BAH domain-containing protein</fullName>
    </submittedName>
</protein>
<sequence>MFCKNELFWTPLFDTLPLDAVVGRCLVLEPSIWCKGRPRLPKYREDDIFICEYRVDKSQRFFEKIAQKNRYYINTERYIFDHYEERLRIKRNFTPFIMPGGTGEHPVKVVAESDDEDLVPLGVIRFNLQRRKVRHLILLVCVCGSSTLVRSNATLFIKWVK</sequence>
<organism evidence="5 6">
    <name type="scientific">Plectus sambesii</name>
    <dbReference type="NCBI Taxonomy" id="2011161"/>
    <lineage>
        <taxon>Eukaryota</taxon>
        <taxon>Metazoa</taxon>
        <taxon>Ecdysozoa</taxon>
        <taxon>Nematoda</taxon>
        <taxon>Chromadorea</taxon>
        <taxon>Plectida</taxon>
        <taxon>Plectina</taxon>
        <taxon>Plectoidea</taxon>
        <taxon>Plectidae</taxon>
        <taxon>Plectus</taxon>
    </lineage>
</organism>
<keyword evidence="5" id="KW-1185">Reference proteome</keyword>
<dbReference type="InterPro" id="IPR001025">
    <property type="entry name" value="BAH_dom"/>
</dbReference>
<evidence type="ECO:0000256" key="2">
    <source>
        <dbReference type="ARBA" id="ARBA00023242"/>
    </source>
</evidence>
<keyword evidence="2" id="KW-0539">Nucleus</keyword>
<dbReference type="Pfam" id="PF01426">
    <property type="entry name" value="BAH"/>
    <property type="match status" value="1"/>
</dbReference>
<dbReference type="PROSITE" id="PS51038">
    <property type="entry name" value="BAH"/>
    <property type="match status" value="1"/>
</dbReference>
<dbReference type="PANTHER" id="PTHR46147:SF3">
    <property type="entry name" value="HISTONE-LYSINE N-METHYLTRANSFERASE ASH1"/>
    <property type="match status" value="1"/>
</dbReference>
<dbReference type="GO" id="GO:0042800">
    <property type="term" value="F:histone H3K4 methyltransferase activity"/>
    <property type="evidence" value="ECO:0007669"/>
    <property type="project" value="TreeGrafter"/>
</dbReference>
<dbReference type="Proteomes" id="UP000887566">
    <property type="component" value="Unplaced"/>
</dbReference>
<dbReference type="Gene3D" id="2.30.30.490">
    <property type="match status" value="1"/>
</dbReference>
<proteinExistence type="predicted"/>
<feature type="domain" description="BAH" evidence="4">
    <location>
        <begin position="1"/>
        <end position="66"/>
    </location>
</feature>
<dbReference type="InterPro" id="IPR043151">
    <property type="entry name" value="BAH_sf"/>
</dbReference>
<dbReference type="AlphaFoldDB" id="A0A914VHD4"/>